<sequence length="315" mass="34394">MALGSKKQSGVILLLVILIVTAILSTSAIFGALILREIQQSRLIDQSMQAFYLAESGLERALHQVRRLEAVWDCGSMAAGSFCQADGSCSVISPRLSCITKSQGNLFWPKGDWDIAVNNEKEVAVNLPAGESVQIDLFNPYKTGEAQTQIESFLVIGQANVNTTIYGELNNLTWLLGGTADCSLPAPSWPTISRNFLPIIYDESSGYSSSGYRTAICDKSSLDCLPINPNCSYVLRLSNNVFPDPLPGIFKISIYDKTEEPMAEENKLDIPSRLDIGAKAIFGNSSQLVRAKTPMRPPLSGLYDFVVFSEQPIVK</sequence>
<accession>A0A1G1Y4Z6</accession>
<dbReference type="Proteomes" id="UP000178432">
    <property type="component" value="Unassembled WGS sequence"/>
</dbReference>
<keyword evidence="1" id="KW-0472">Membrane</keyword>
<keyword evidence="1" id="KW-1133">Transmembrane helix</keyword>
<protein>
    <recommendedName>
        <fullName evidence="4">Type 4 fimbrial biogenesis protein PilX N-terminal domain-containing protein</fullName>
    </recommendedName>
</protein>
<evidence type="ECO:0000313" key="3">
    <source>
        <dbReference type="Proteomes" id="UP000178432"/>
    </source>
</evidence>
<dbReference type="AlphaFoldDB" id="A0A1G1Y4Z6"/>
<evidence type="ECO:0008006" key="4">
    <source>
        <dbReference type="Google" id="ProtNLM"/>
    </source>
</evidence>
<organism evidence="2 3">
    <name type="scientific">Candidatus Buchananbacteria bacterium RIFCSPHIGHO2_01_FULL_46_12</name>
    <dbReference type="NCBI Taxonomy" id="1797536"/>
    <lineage>
        <taxon>Bacteria</taxon>
        <taxon>Candidatus Buchananiibacteriota</taxon>
    </lineage>
</organism>
<keyword evidence="1" id="KW-0812">Transmembrane</keyword>
<comment type="caution">
    <text evidence="2">The sequence shown here is derived from an EMBL/GenBank/DDBJ whole genome shotgun (WGS) entry which is preliminary data.</text>
</comment>
<feature type="transmembrane region" description="Helical" evidence="1">
    <location>
        <begin position="12"/>
        <end position="35"/>
    </location>
</feature>
<proteinExistence type="predicted"/>
<name>A0A1G1Y4Z6_9BACT</name>
<gene>
    <name evidence="2" type="ORF">A2663_04155</name>
</gene>
<evidence type="ECO:0000313" key="2">
    <source>
        <dbReference type="EMBL" id="OGY47405.1"/>
    </source>
</evidence>
<evidence type="ECO:0000256" key="1">
    <source>
        <dbReference type="SAM" id="Phobius"/>
    </source>
</evidence>
<dbReference type="EMBL" id="MHIF01000038">
    <property type="protein sequence ID" value="OGY47405.1"/>
    <property type="molecule type" value="Genomic_DNA"/>
</dbReference>
<reference evidence="2 3" key="1">
    <citation type="journal article" date="2016" name="Nat. Commun.">
        <title>Thousands of microbial genomes shed light on interconnected biogeochemical processes in an aquifer system.</title>
        <authorList>
            <person name="Anantharaman K."/>
            <person name="Brown C.T."/>
            <person name="Hug L.A."/>
            <person name="Sharon I."/>
            <person name="Castelle C.J."/>
            <person name="Probst A.J."/>
            <person name="Thomas B.C."/>
            <person name="Singh A."/>
            <person name="Wilkins M.J."/>
            <person name="Karaoz U."/>
            <person name="Brodie E.L."/>
            <person name="Williams K.H."/>
            <person name="Hubbard S.S."/>
            <person name="Banfield J.F."/>
        </authorList>
    </citation>
    <scope>NUCLEOTIDE SEQUENCE [LARGE SCALE GENOMIC DNA]</scope>
</reference>